<dbReference type="SUPFAM" id="SSF54534">
    <property type="entry name" value="FKBP-like"/>
    <property type="match status" value="1"/>
</dbReference>
<dbReference type="Proteomes" id="UP000177169">
    <property type="component" value="Unassembled WGS sequence"/>
</dbReference>
<feature type="domain" description="Transcription elongation factor GreA/GreB C-terminal" evidence="1">
    <location>
        <begin position="78"/>
        <end position="141"/>
    </location>
</feature>
<protein>
    <recommendedName>
        <fullName evidence="1">Transcription elongation factor GreA/GreB C-terminal domain-containing protein</fullName>
    </recommendedName>
</protein>
<organism evidence="2 3">
    <name type="scientific">Candidatus Woesebacteria bacterium RIFCSPHIGHO2_02_FULL_39_13</name>
    <dbReference type="NCBI Taxonomy" id="1802505"/>
    <lineage>
        <taxon>Bacteria</taxon>
        <taxon>Candidatus Woeseibacteriota</taxon>
    </lineage>
</organism>
<dbReference type="AlphaFoldDB" id="A0A1F7Z1K2"/>
<dbReference type="GO" id="GO:0003677">
    <property type="term" value="F:DNA binding"/>
    <property type="evidence" value="ECO:0007669"/>
    <property type="project" value="InterPro"/>
</dbReference>
<dbReference type="Gene3D" id="3.10.50.30">
    <property type="entry name" value="Transcription elongation factor, GreA/GreB, C-terminal domain"/>
    <property type="match status" value="1"/>
</dbReference>
<dbReference type="STRING" id="1802505.A3D01_00480"/>
<dbReference type="InterPro" id="IPR036953">
    <property type="entry name" value="GreA/GreB_C_sf"/>
</dbReference>
<name>A0A1F7Z1K2_9BACT</name>
<evidence type="ECO:0000259" key="1">
    <source>
        <dbReference type="Pfam" id="PF01272"/>
    </source>
</evidence>
<evidence type="ECO:0000313" key="3">
    <source>
        <dbReference type="Proteomes" id="UP000177169"/>
    </source>
</evidence>
<reference evidence="2 3" key="1">
    <citation type="journal article" date="2016" name="Nat. Commun.">
        <title>Thousands of microbial genomes shed light on interconnected biogeochemical processes in an aquifer system.</title>
        <authorList>
            <person name="Anantharaman K."/>
            <person name="Brown C.T."/>
            <person name="Hug L.A."/>
            <person name="Sharon I."/>
            <person name="Castelle C.J."/>
            <person name="Probst A.J."/>
            <person name="Thomas B.C."/>
            <person name="Singh A."/>
            <person name="Wilkins M.J."/>
            <person name="Karaoz U."/>
            <person name="Brodie E.L."/>
            <person name="Williams K.H."/>
            <person name="Hubbard S.S."/>
            <person name="Banfield J.F."/>
        </authorList>
    </citation>
    <scope>NUCLEOTIDE SEQUENCE [LARGE SCALE GENOMIC DNA]</scope>
</reference>
<dbReference type="InterPro" id="IPR001437">
    <property type="entry name" value="Tscrpt_elong_fac_GreA/B_C"/>
</dbReference>
<dbReference type="InterPro" id="IPR018151">
    <property type="entry name" value="TF_GreA/GreB_CS"/>
</dbReference>
<accession>A0A1F7Z1K2</accession>
<dbReference type="Pfam" id="PF01272">
    <property type="entry name" value="GreA_GreB"/>
    <property type="match status" value="1"/>
</dbReference>
<comment type="caution">
    <text evidence="2">The sequence shown here is derived from an EMBL/GenBank/DDBJ whole genome shotgun (WGS) entry which is preliminary data.</text>
</comment>
<sequence>MTSEWKKSLLEILDTEIESAKVSVAKTDEASKFIVTGWSQSGDKYHAQMAADLAASYLKRLKDIRNEIEKSEVKVMHKVEPVSFVEVEYEDGSKLSFTYVANGVSLTRSLFISTNSPLGKAILGKSVGDKFSYVLENNGSKRTFSGKVLKIE</sequence>
<evidence type="ECO:0000313" key="2">
    <source>
        <dbReference type="EMBL" id="OGM33350.1"/>
    </source>
</evidence>
<gene>
    <name evidence="2" type="ORF">A3D01_00480</name>
</gene>
<dbReference type="PROSITE" id="PS00830">
    <property type="entry name" value="GREAB_2"/>
    <property type="match status" value="1"/>
</dbReference>
<dbReference type="EMBL" id="MGGR01000019">
    <property type="protein sequence ID" value="OGM33350.1"/>
    <property type="molecule type" value="Genomic_DNA"/>
</dbReference>
<dbReference type="GO" id="GO:0032784">
    <property type="term" value="P:regulation of DNA-templated transcription elongation"/>
    <property type="evidence" value="ECO:0007669"/>
    <property type="project" value="InterPro"/>
</dbReference>
<proteinExistence type="predicted"/>